<evidence type="ECO:0000313" key="2">
    <source>
        <dbReference type="Proteomes" id="UP000218377"/>
    </source>
</evidence>
<dbReference type="EMBL" id="NRGX01000001">
    <property type="protein sequence ID" value="PCC19888.1"/>
    <property type="molecule type" value="Genomic_DNA"/>
</dbReference>
<sequence length="83" mass="9121">MAPTNAIAGPEVHDRGIMQLAPELTIDGPQQDGYSLAPTGPASQRLVFFIGEDQFGFRTTGARHTPFYNFLHEFTAQDTSNRP</sequence>
<organism evidence="1 2">
    <name type="scientific">Brevibacterium aurantiacum</name>
    <dbReference type="NCBI Taxonomy" id="273384"/>
    <lineage>
        <taxon>Bacteria</taxon>
        <taxon>Bacillati</taxon>
        <taxon>Actinomycetota</taxon>
        <taxon>Actinomycetes</taxon>
        <taxon>Micrococcales</taxon>
        <taxon>Brevibacteriaceae</taxon>
        <taxon>Brevibacterium</taxon>
    </lineage>
</organism>
<comment type="caution">
    <text evidence="1">The sequence shown here is derived from an EMBL/GenBank/DDBJ whole genome shotgun (WGS) entry which is preliminary data.</text>
</comment>
<dbReference type="AlphaFoldDB" id="A0A2A3X858"/>
<proteinExistence type="predicted"/>
<protein>
    <submittedName>
        <fullName evidence="1">Uncharacterized protein</fullName>
    </submittedName>
</protein>
<accession>A0A2A3X858</accession>
<evidence type="ECO:0000313" key="1">
    <source>
        <dbReference type="EMBL" id="PCC19888.1"/>
    </source>
</evidence>
<dbReference type="Proteomes" id="UP000218377">
    <property type="component" value="Unassembled WGS sequence"/>
</dbReference>
<reference evidence="1 2" key="1">
    <citation type="journal article" date="2017" name="Elife">
        <title>Extensive horizontal gene transfer in cheese-associated bacteria.</title>
        <authorList>
            <person name="Bonham K.S."/>
            <person name="Wolfe B.E."/>
            <person name="Dutton R.J."/>
        </authorList>
    </citation>
    <scope>NUCLEOTIDE SEQUENCE [LARGE SCALE GENOMIC DNA]</scope>
    <source>
        <strain evidence="1 2">JB5</strain>
    </source>
</reference>
<gene>
    <name evidence="1" type="ORF">CIK79_17270</name>
</gene>
<name>A0A2A3X858_BREAU</name>